<keyword evidence="2" id="KW-1185">Reference proteome</keyword>
<dbReference type="AlphaFoldDB" id="A0A1H7BK72"/>
<gene>
    <name evidence="1" type="ORF">SAMN05192553_11246</name>
</gene>
<dbReference type="STRING" id="1416801.SAMN05192553_11246"/>
<evidence type="ECO:0000313" key="2">
    <source>
        <dbReference type="Proteomes" id="UP000199403"/>
    </source>
</evidence>
<dbReference type="EMBL" id="FNZH01000012">
    <property type="protein sequence ID" value="SEJ77314.1"/>
    <property type="molecule type" value="Genomic_DNA"/>
</dbReference>
<reference evidence="2" key="1">
    <citation type="submission" date="2016-10" db="EMBL/GenBank/DDBJ databases">
        <authorList>
            <person name="Varghese N."/>
            <person name="Submissions S."/>
        </authorList>
    </citation>
    <scope>NUCLEOTIDE SEQUENCE [LARGE SCALE GENOMIC DNA]</scope>
    <source>
        <strain evidence="2">IBRC-M 10761</strain>
    </source>
</reference>
<sequence length="56" mass="6825">MRSRGNRPYLETTRIRPYYQFSERMRYTKKRNACNSVAANLAPPYYTTNPYQMHYP</sequence>
<organism evidence="1 2">
    <name type="scientific">Cyclobacterium xiamenense</name>
    <dbReference type="NCBI Taxonomy" id="1297121"/>
    <lineage>
        <taxon>Bacteria</taxon>
        <taxon>Pseudomonadati</taxon>
        <taxon>Bacteroidota</taxon>
        <taxon>Cytophagia</taxon>
        <taxon>Cytophagales</taxon>
        <taxon>Cyclobacteriaceae</taxon>
        <taxon>Cyclobacterium</taxon>
    </lineage>
</organism>
<accession>A0A1H7BK72</accession>
<dbReference type="Proteomes" id="UP000199403">
    <property type="component" value="Unassembled WGS sequence"/>
</dbReference>
<evidence type="ECO:0000313" key="1">
    <source>
        <dbReference type="EMBL" id="SEJ77314.1"/>
    </source>
</evidence>
<proteinExistence type="predicted"/>
<name>A0A1H7BK72_9BACT</name>
<protein>
    <submittedName>
        <fullName evidence="1">Uncharacterized protein</fullName>
    </submittedName>
</protein>